<evidence type="ECO:0000256" key="2">
    <source>
        <dbReference type="ARBA" id="ARBA00009717"/>
    </source>
</evidence>
<dbReference type="Pfam" id="PF04185">
    <property type="entry name" value="Phosphoesterase"/>
    <property type="match status" value="1"/>
</dbReference>
<dbReference type="GeneID" id="109708443"/>
<evidence type="ECO:0000256" key="4">
    <source>
        <dbReference type="ARBA" id="ARBA00022729"/>
    </source>
</evidence>
<dbReference type="GO" id="GO:0048364">
    <property type="term" value="P:root development"/>
    <property type="evidence" value="ECO:0007669"/>
    <property type="project" value="EnsemblPlants"/>
</dbReference>
<proteinExistence type="inferred from homology"/>
<dbReference type="PANTHER" id="PTHR31956:SF26">
    <property type="entry name" value="NON-SPECIFIC PHOSPHOLIPASE C2"/>
    <property type="match status" value="1"/>
</dbReference>
<evidence type="ECO:0000256" key="6">
    <source>
        <dbReference type="SAM" id="SignalP"/>
    </source>
</evidence>
<comment type="similarity">
    <text evidence="2">Belongs to the bacterial phospholipase C family.</text>
</comment>
<evidence type="ECO:0000313" key="7">
    <source>
        <dbReference type="Proteomes" id="UP000515123"/>
    </source>
</evidence>
<dbReference type="GO" id="GO:0009507">
    <property type="term" value="C:chloroplast"/>
    <property type="evidence" value="ECO:0007669"/>
    <property type="project" value="EnsemblPlants"/>
</dbReference>
<feature type="chain" id="PRO_5044647995" evidence="6">
    <location>
        <begin position="20"/>
        <end position="520"/>
    </location>
</feature>
<sequence>MMKLLWLLFWVEVLTGVGGLGNGADPISTVVVVVMENRSFDHMLGWMKGRNPEINGVDGSEWNPVSASDPDAARVYFADGAQFVDPDPGHSFQAIRDQVFGSNDTSAAPAPMNGFVQQARSMSENMTAAVMNGFRPDLLPVYAALVQEFAVFDRWFASVPSSTQPNRLFVHSATSHGATSNDASLLAKGYPQRTIFDNIHDAGLSFGVYYQDVPAVLFYRSLRKLKYITKFYSYAGKFKEHASKGALPNYAVIEQHYLDSKAHPANDDHPSHDVYQGQLFIKEIYETLRASPQWNQTLLIITYDEHGGFFDHVPTPVQGVPSPDDIVGPDPFFFTFDRLGVRVPTIMVSPWIEKGTVVHGPNGVPTATSEYEHSSIPATVKNLFNLSSPYLTKRDAWAGTFEGILQTRTEPRTDCPVELPMPVKIRDGEANEEAKLSEFQQELMQLASVLNGDHLLTSLQERIAKQMNVREGIAYMRGAVKRFFEAGVSAKRMGVDEEQIVKMRPSLTSRTSPSAAAVHP</sequence>
<dbReference type="PANTHER" id="PTHR31956">
    <property type="entry name" value="NON-SPECIFIC PHOSPHOLIPASE C4-RELATED"/>
    <property type="match status" value="1"/>
</dbReference>
<dbReference type="Gene3D" id="3.40.720.10">
    <property type="entry name" value="Alkaline Phosphatase, subunit A"/>
    <property type="match status" value="2"/>
</dbReference>
<evidence type="ECO:0000256" key="5">
    <source>
        <dbReference type="ARBA" id="ARBA00022801"/>
    </source>
</evidence>
<reference evidence="8 9" key="2">
    <citation type="submission" date="2025-04" db="UniProtKB">
        <authorList>
            <consortium name="RefSeq"/>
        </authorList>
    </citation>
    <scope>IDENTIFICATION</scope>
    <source>
        <tissue evidence="8 9">Leaf</tissue>
    </source>
</reference>
<protein>
    <submittedName>
        <fullName evidence="8">Non-specific phospholipase C2 isoform X1</fullName>
    </submittedName>
    <submittedName>
        <fullName evidence="9">Non-specific phospholipase C2 isoform X2</fullName>
    </submittedName>
</protein>
<dbReference type="GO" id="GO:0004629">
    <property type="term" value="F:phospholipase C activity"/>
    <property type="evidence" value="ECO:0007669"/>
    <property type="project" value="EnsemblPlants"/>
</dbReference>
<dbReference type="InterPro" id="IPR017850">
    <property type="entry name" value="Alkaline_phosphatase_core_sf"/>
</dbReference>
<keyword evidence="5" id="KW-0378">Hydrolase</keyword>
<evidence type="ECO:0000313" key="9">
    <source>
        <dbReference type="RefSeq" id="XP_020085779.1"/>
    </source>
</evidence>
<feature type="signal peptide" evidence="6">
    <location>
        <begin position="1"/>
        <end position="19"/>
    </location>
</feature>
<dbReference type="GO" id="GO:0042742">
    <property type="term" value="P:defense response to bacterium"/>
    <property type="evidence" value="ECO:0007669"/>
    <property type="project" value="EnsemblPlants"/>
</dbReference>
<evidence type="ECO:0000313" key="8">
    <source>
        <dbReference type="RefSeq" id="XP_020085778.1"/>
    </source>
</evidence>
<dbReference type="FunFam" id="3.40.720.10:FF:000011">
    <property type="entry name" value="Non-specific phospholipase C1"/>
    <property type="match status" value="1"/>
</dbReference>
<name>A0A6P5EQI2_ANACO</name>
<reference evidence="7" key="1">
    <citation type="journal article" date="2015" name="Nat. Genet.">
        <title>The pineapple genome and the evolution of CAM photosynthesis.</title>
        <authorList>
            <person name="Ming R."/>
            <person name="VanBuren R."/>
            <person name="Wai C.M."/>
            <person name="Tang H."/>
            <person name="Schatz M.C."/>
            <person name="Bowers J.E."/>
            <person name="Lyons E."/>
            <person name="Wang M.L."/>
            <person name="Chen J."/>
            <person name="Biggers E."/>
            <person name="Zhang J."/>
            <person name="Huang L."/>
            <person name="Zhang L."/>
            <person name="Miao W."/>
            <person name="Zhang J."/>
            <person name="Ye Z."/>
            <person name="Miao C."/>
            <person name="Lin Z."/>
            <person name="Wang H."/>
            <person name="Zhou H."/>
            <person name="Yim W.C."/>
            <person name="Priest H.D."/>
            <person name="Zheng C."/>
            <person name="Woodhouse M."/>
            <person name="Edger P.P."/>
            <person name="Guyot R."/>
            <person name="Guo H.B."/>
            <person name="Guo H."/>
            <person name="Zheng G."/>
            <person name="Singh R."/>
            <person name="Sharma A."/>
            <person name="Min X."/>
            <person name="Zheng Y."/>
            <person name="Lee H."/>
            <person name="Gurtowski J."/>
            <person name="Sedlazeck F.J."/>
            <person name="Harkess A."/>
            <person name="McKain M.R."/>
            <person name="Liao Z."/>
            <person name="Fang J."/>
            <person name="Liu J."/>
            <person name="Zhang X."/>
            <person name="Zhang Q."/>
            <person name="Hu W."/>
            <person name="Qin Y."/>
            <person name="Wang K."/>
            <person name="Chen L.Y."/>
            <person name="Shirley N."/>
            <person name="Lin Y.R."/>
            <person name="Liu L.Y."/>
            <person name="Hernandez A.G."/>
            <person name="Wright C.L."/>
            <person name="Bulone V."/>
            <person name="Tuskan G.A."/>
            <person name="Heath K."/>
            <person name="Zee F."/>
            <person name="Moore P.H."/>
            <person name="Sunkar R."/>
            <person name="Leebens-Mack J.H."/>
            <person name="Mockler T."/>
            <person name="Bennetzen J.L."/>
            <person name="Freeling M."/>
            <person name="Sankoff D."/>
            <person name="Paterson A.H."/>
            <person name="Zhu X."/>
            <person name="Yang X."/>
            <person name="Smith J.A."/>
            <person name="Cushman J.C."/>
            <person name="Paull R.E."/>
            <person name="Yu Q."/>
        </authorList>
    </citation>
    <scope>NUCLEOTIDE SEQUENCE [LARGE SCALE GENOMIC DNA]</scope>
    <source>
        <strain evidence="7">cv. F153</strain>
    </source>
</reference>
<dbReference type="SUPFAM" id="SSF53649">
    <property type="entry name" value="Alkaline phosphatase-like"/>
    <property type="match status" value="1"/>
</dbReference>
<accession>A0A6P5EQI2</accession>
<dbReference type="AlphaFoldDB" id="A0A6P5EQI2"/>
<dbReference type="GO" id="GO:0005576">
    <property type="term" value="C:extracellular region"/>
    <property type="evidence" value="ECO:0007669"/>
    <property type="project" value="UniProtKB-SubCell"/>
</dbReference>
<comment type="subcellular location">
    <subcellularLocation>
        <location evidence="1">Secreted</location>
    </subcellularLocation>
</comment>
<dbReference type="InterPro" id="IPR007312">
    <property type="entry name" value="Phosphoesterase"/>
</dbReference>
<dbReference type="FunFam" id="3.40.720.10:FF:000028">
    <property type="entry name" value="Non-specific phospholipase C1"/>
    <property type="match status" value="1"/>
</dbReference>
<dbReference type="GO" id="GO:0009395">
    <property type="term" value="P:phospholipid catabolic process"/>
    <property type="evidence" value="ECO:0007669"/>
    <property type="project" value="EnsemblPlants"/>
</dbReference>
<dbReference type="RefSeq" id="XP_020085779.1">
    <property type="nucleotide sequence ID" value="XM_020230190.1"/>
</dbReference>
<keyword evidence="7" id="KW-1185">Reference proteome</keyword>
<evidence type="ECO:0000256" key="3">
    <source>
        <dbReference type="ARBA" id="ARBA00022525"/>
    </source>
</evidence>
<keyword evidence="3" id="KW-0964">Secreted</keyword>
<dbReference type="OrthoDB" id="5135119at2759"/>
<dbReference type="RefSeq" id="XP_020085778.1">
    <property type="nucleotide sequence ID" value="XM_020230189.1"/>
</dbReference>
<organism evidence="9">
    <name type="scientific">Ananas comosus</name>
    <name type="common">Pineapple</name>
    <name type="synonym">Ananas ananas</name>
    <dbReference type="NCBI Taxonomy" id="4615"/>
    <lineage>
        <taxon>Eukaryota</taxon>
        <taxon>Viridiplantae</taxon>
        <taxon>Streptophyta</taxon>
        <taxon>Embryophyta</taxon>
        <taxon>Tracheophyta</taxon>
        <taxon>Spermatophyta</taxon>
        <taxon>Magnoliopsida</taxon>
        <taxon>Liliopsida</taxon>
        <taxon>Poales</taxon>
        <taxon>Bromeliaceae</taxon>
        <taxon>Bromelioideae</taxon>
        <taxon>Ananas</taxon>
    </lineage>
</organism>
<dbReference type="GO" id="GO:0048229">
    <property type="term" value="P:gametophyte development"/>
    <property type="evidence" value="ECO:0007669"/>
    <property type="project" value="EnsemblPlants"/>
</dbReference>
<evidence type="ECO:0000256" key="1">
    <source>
        <dbReference type="ARBA" id="ARBA00004613"/>
    </source>
</evidence>
<keyword evidence="4 6" id="KW-0732">Signal</keyword>
<gene>
    <name evidence="8 9" type="primary">LOC109708443</name>
</gene>
<dbReference type="Proteomes" id="UP000515123">
    <property type="component" value="Linkage group 4"/>
</dbReference>
<dbReference type="GO" id="GO:0005794">
    <property type="term" value="C:Golgi apparatus"/>
    <property type="evidence" value="ECO:0007669"/>
    <property type="project" value="EnsemblPlants"/>
</dbReference>
<dbReference type="Gramene" id="Aco002324.1.mrna1">
    <property type="protein sequence ID" value="Aco002324.1.mrna1"/>
    <property type="gene ID" value="Aco002324.1.path1"/>
</dbReference>